<evidence type="ECO:0000256" key="1">
    <source>
        <dbReference type="SAM" id="Phobius"/>
    </source>
</evidence>
<evidence type="ECO:0000313" key="3">
    <source>
        <dbReference type="Proteomes" id="UP000649739"/>
    </source>
</evidence>
<keyword evidence="1" id="KW-0472">Membrane</keyword>
<reference evidence="2" key="2">
    <citation type="submission" date="2020-09" db="EMBL/GenBank/DDBJ databases">
        <authorList>
            <person name="Sun Q."/>
            <person name="Ohkuma M."/>
        </authorList>
    </citation>
    <scope>NUCLEOTIDE SEQUENCE</scope>
    <source>
        <strain evidence="2">JCM 3090</strain>
    </source>
</reference>
<dbReference type="SUPFAM" id="SSF56059">
    <property type="entry name" value="Glutathione synthetase ATP-binding domain-like"/>
    <property type="match status" value="1"/>
</dbReference>
<evidence type="ECO:0000313" key="2">
    <source>
        <dbReference type="EMBL" id="GGJ84592.1"/>
    </source>
</evidence>
<dbReference type="RefSeq" id="WP_189169097.1">
    <property type="nucleotide sequence ID" value="NZ_BMQB01000002.1"/>
</dbReference>
<dbReference type="Gene3D" id="3.30.470.20">
    <property type="entry name" value="ATP-grasp fold, B domain"/>
    <property type="match status" value="1"/>
</dbReference>
<organism evidence="2 3">
    <name type="scientific">Pilimelia anulata</name>
    <dbReference type="NCBI Taxonomy" id="53371"/>
    <lineage>
        <taxon>Bacteria</taxon>
        <taxon>Bacillati</taxon>
        <taxon>Actinomycetota</taxon>
        <taxon>Actinomycetes</taxon>
        <taxon>Micromonosporales</taxon>
        <taxon>Micromonosporaceae</taxon>
        <taxon>Pilimelia</taxon>
    </lineage>
</organism>
<evidence type="ECO:0008006" key="4">
    <source>
        <dbReference type="Google" id="ProtNLM"/>
    </source>
</evidence>
<dbReference type="EMBL" id="BMQB01000002">
    <property type="protein sequence ID" value="GGJ84592.1"/>
    <property type="molecule type" value="Genomic_DNA"/>
</dbReference>
<keyword evidence="1" id="KW-0812">Transmembrane</keyword>
<proteinExistence type="predicted"/>
<reference evidence="2" key="1">
    <citation type="journal article" date="2014" name="Int. J. Syst. Evol. Microbiol.">
        <title>Complete genome sequence of Corynebacterium casei LMG S-19264T (=DSM 44701T), isolated from a smear-ripened cheese.</title>
        <authorList>
            <consortium name="US DOE Joint Genome Institute (JGI-PGF)"/>
            <person name="Walter F."/>
            <person name="Albersmeier A."/>
            <person name="Kalinowski J."/>
            <person name="Ruckert C."/>
        </authorList>
    </citation>
    <scope>NUCLEOTIDE SEQUENCE</scope>
    <source>
        <strain evidence="2">JCM 3090</strain>
    </source>
</reference>
<dbReference type="AlphaFoldDB" id="A0A8J3B8X0"/>
<protein>
    <recommendedName>
        <fullName evidence="4">ATP-grasp domain-containing protein</fullName>
    </recommendedName>
</protein>
<sequence length="84" mass="8951">MDFRADYASLTYRVVPTPPEVAAGVAAFLAHFGLAFGALDFAVDRRGRWWFLECNPAGQVGFIEDATGLPITSAIADTLMEGGA</sequence>
<dbReference type="Proteomes" id="UP000649739">
    <property type="component" value="Unassembled WGS sequence"/>
</dbReference>
<keyword evidence="1" id="KW-1133">Transmembrane helix</keyword>
<feature type="transmembrane region" description="Helical" evidence="1">
    <location>
        <begin position="21"/>
        <end position="43"/>
    </location>
</feature>
<gene>
    <name evidence="2" type="ORF">GCM10010123_12780</name>
</gene>
<comment type="caution">
    <text evidence="2">The sequence shown here is derived from an EMBL/GenBank/DDBJ whole genome shotgun (WGS) entry which is preliminary data.</text>
</comment>
<keyword evidence="3" id="KW-1185">Reference proteome</keyword>
<accession>A0A8J3B8X0</accession>
<name>A0A8J3B8X0_9ACTN</name>